<evidence type="ECO:0000256" key="9">
    <source>
        <dbReference type="SAM" id="Phobius"/>
    </source>
</evidence>
<evidence type="ECO:0000256" key="6">
    <source>
        <dbReference type="ARBA" id="ARBA00023136"/>
    </source>
</evidence>
<evidence type="ECO:0000313" key="11">
    <source>
        <dbReference type="EMBL" id="OQR93874.1"/>
    </source>
</evidence>
<evidence type="ECO:0000256" key="5">
    <source>
        <dbReference type="ARBA" id="ARBA00023043"/>
    </source>
</evidence>
<feature type="transmembrane region" description="Helical" evidence="9">
    <location>
        <begin position="446"/>
        <end position="467"/>
    </location>
</feature>
<dbReference type="STRING" id="1202772.A0A1V9Z7A0"/>
<accession>A0A1V9Z7A0</accession>
<comment type="caution">
    <text evidence="11">The sequence shown here is derived from an EMBL/GenBank/DDBJ whole genome shotgun (WGS) entry which is preliminary data.</text>
</comment>
<dbReference type="Proteomes" id="UP000243579">
    <property type="component" value="Unassembled WGS sequence"/>
</dbReference>
<keyword evidence="4 9" id="KW-1133">Transmembrane helix</keyword>
<evidence type="ECO:0000259" key="10">
    <source>
        <dbReference type="Pfam" id="PF00520"/>
    </source>
</evidence>
<evidence type="ECO:0000256" key="4">
    <source>
        <dbReference type="ARBA" id="ARBA00022989"/>
    </source>
</evidence>
<feature type="domain" description="Ion transport" evidence="10">
    <location>
        <begin position="575"/>
        <end position="804"/>
    </location>
</feature>
<dbReference type="PANTHER" id="PTHR24173:SF83">
    <property type="entry name" value="SOCS BOX DOMAIN-CONTAINING PROTEIN"/>
    <property type="match status" value="1"/>
</dbReference>
<dbReference type="GO" id="GO:0016020">
    <property type="term" value="C:membrane"/>
    <property type="evidence" value="ECO:0007669"/>
    <property type="project" value="UniProtKB-SubCell"/>
</dbReference>
<evidence type="ECO:0000256" key="8">
    <source>
        <dbReference type="SAM" id="Coils"/>
    </source>
</evidence>
<feature type="transmembrane region" description="Helical" evidence="9">
    <location>
        <begin position="769"/>
        <end position="794"/>
    </location>
</feature>
<dbReference type="SMART" id="SM00248">
    <property type="entry name" value="ANK"/>
    <property type="match status" value="7"/>
</dbReference>
<dbReference type="PROSITE" id="PS50297">
    <property type="entry name" value="ANK_REP_REGION"/>
    <property type="match status" value="3"/>
</dbReference>
<dbReference type="Pfam" id="PF12796">
    <property type="entry name" value="Ank_2"/>
    <property type="match status" value="1"/>
</dbReference>
<feature type="repeat" description="ANK" evidence="7">
    <location>
        <begin position="90"/>
        <end position="122"/>
    </location>
</feature>
<comment type="subcellular location">
    <subcellularLocation>
        <location evidence="1">Membrane</location>
        <topology evidence="1">Multi-pass membrane protein</topology>
    </subcellularLocation>
</comment>
<keyword evidence="2 9" id="KW-0812">Transmembrane</keyword>
<evidence type="ECO:0000313" key="12">
    <source>
        <dbReference type="Proteomes" id="UP000243579"/>
    </source>
</evidence>
<keyword evidence="12" id="KW-1185">Reference proteome</keyword>
<dbReference type="AlphaFoldDB" id="A0A1V9Z7A0"/>
<dbReference type="EMBL" id="JNBR01000392">
    <property type="protein sequence ID" value="OQR93874.1"/>
    <property type="molecule type" value="Genomic_DNA"/>
</dbReference>
<feature type="transmembrane region" description="Helical" evidence="9">
    <location>
        <begin position="712"/>
        <end position="730"/>
    </location>
</feature>
<gene>
    <name evidence="11" type="ORF">ACHHYP_02130</name>
</gene>
<protein>
    <recommendedName>
        <fullName evidence="10">Ion transport domain-containing protein</fullName>
    </recommendedName>
</protein>
<feature type="repeat" description="ANK" evidence="7">
    <location>
        <begin position="123"/>
        <end position="145"/>
    </location>
</feature>
<dbReference type="Gene3D" id="1.25.40.20">
    <property type="entry name" value="Ankyrin repeat-containing domain"/>
    <property type="match status" value="1"/>
</dbReference>
<feature type="transmembrane region" description="Helical" evidence="9">
    <location>
        <begin position="637"/>
        <end position="653"/>
    </location>
</feature>
<evidence type="ECO:0000256" key="1">
    <source>
        <dbReference type="ARBA" id="ARBA00004141"/>
    </source>
</evidence>
<feature type="transmembrane region" description="Helical" evidence="9">
    <location>
        <begin position="742"/>
        <end position="762"/>
    </location>
</feature>
<reference evidence="11 12" key="1">
    <citation type="journal article" date="2014" name="Genome Biol. Evol.">
        <title>The secreted proteins of Achlya hypogyna and Thraustotheca clavata identify the ancestral oomycete secretome and reveal gene acquisitions by horizontal gene transfer.</title>
        <authorList>
            <person name="Misner I."/>
            <person name="Blouin N."/>
            <person name="Leonard G."/>
            <person name="Richards T.A."/>
            <person name="Lane C.E."/>
        </authorList>
    </citation>
    <scope>NUCLEOTIDE SEQUENCE [LARGE SCALE GENOMIC DNA]</scope>
    <source>
        <strain evidence="11 12">ATCC 48635</strain>
    </source>
</reference>
<keyword evidence="3" id="KW-0677">Repeat</keyword>
<organism evidence="11 12">
    <name type="scientific">Achlya hypogyna</name>
    <name type="common">Oomycete</name>
    <name type="synonym">Protoachlya hypogyna</name>
    <dbReference type="NCBI Taxonomy" id="1202772"/>
    <lineage>
        <taxon>Eukaryota</taxon>
        <taxon>Sar</taxon>
        <taxon>Stramenopiles</taxon>
        <taxon>Oomycota</taxon>
        <taxon>Saprolegniomycetes</taxon>
        <taxon>Saprolegniales</taxon>
        <taxon>Achlyaceae</taxon>
        <taxon>Achlya</taxon>
    </lineage>
</organism>
<dbReference type="InterPro" id="IPR036770">
    <property type="entry name" value="Ankyrin_rpt-contain_sf"/>
</dbReference>
<evidence type="ECO:0000256" key="7">
    <source>
        <dbReference type="PROSITE-ProRule" id="PRU00023"/>
    </source>
</evidence>
<dbReference type="InterPro" id="IPR005821">
    <property type="entry name" value="Ion_trans_dom"/>
</dbReference>
<keyword evidence="8" id="KW-0175">Coiled coil</keyword>
<feature type="repeat" description="ANK" evidence="7">
    <location>
        <begin position="190"/>
        <end position="215"/>
    </location>
</feature>
<feature type="transmembrane region" description="Helical" evidence="9">
    <location>
        <begin position="479"/>
        <end position="500"/>
    </location>
</feature>
<keyword evidence="6 9" id="KW-0472">Membrane</keyword>
<dbReference type="InterPro" id="IPR002110">
    <property type="entry name" value="Ankyrin_rpt"/>
</dbReference>
<dbReference type="PANTHER" id="PTHR24173">
    <property type="entry name" value="ANKYRIN REPEAT CONTAINING"/>
    <property type="match status" value="1"/>
</dbReference>
<feature type="transmembrane region" description="Helical" evidence="9">
    <location>
        <begin position="568"/>
        <end position="587"/>
    </location>
</feature>
<dbReference type="PROSITE" id="PS50088">
    <property type="entry name" value="ANK_REPEAT"/>
    <property type="match status" value="4"/>
</dbReference>
<feature type="coiled-coil region" evidence="8">
    <location>
        <begin position="859"/>
        <end position="893"/>
    </location>
</feature>
<name>A0A1V9Z7A0_ACHHY</name>
<dbReference type="Pfam" id="PF00520">
    <property type="entry name" value="Ion_trans"/>
    <property type="match status" value="1"/>
</dbReference>
<evidence type="ECO:0000256" key="3">
    <source>
        <dbReference type="ARBA" id="ARBA00022737"/>
    </source>
</evidence>
<feature type="transmembrane region" description="Helical" evidence="9">
    <location>
        <begin position="673"/>
        <end position="691"/>
    </location>
</feature>
<evidence type="ECO:0000256" key="2">
    <source>
        <dbReference type="ARBA" id="ARBA00022692"/>
    </source>
</evidence>
<dbReference type="PRINTS" id="PR01415">
    <property type="entry name" value="ANKYRIN"/>
</dbReference>
<dbReference type="OrthoDB" id="75473at2759"/>
<dbReference type="GO" id="GO:0005216">
    <property type="term" value="F:monoatomic ion channel activity"/>
    <property type="evidence" value="ECO:0007669"/>
    <property type="project" value="InterPro"/>
</dbReference>
<dbReference type="SUPFAM" id="SSF48403">
    <property type="entry name" value="Ankyrin repeat"/>
    <property type="match status" value="1"/>
</dbReference>
<feature type="repeat" description="ANK" evidence="7">
    <location>
        <begin position="157"/>
        <end position="189"/>
    </location>
</feature>
<sequence>MTKLQLLALAATIEDMSDSDDLLMHLLSLPTLCVRIDAGEDDPERSANGASIFHDDTLLHYIIATREDLEVSLLSAFFNHGVPTTVLGNEGRSLVHAAAASGHLSTIHHLMALGCQLVARDDAGATPFHIAAHHGHVSVLKYFVETVHVHVNIVNASGRTAMHYAAENNHVPALVYLVSQGADMNALNGNDRTPMHLAVPHGHLESVQYLLSLGATTCRNVLGDTIIHDAAQHNQVAIMEYFVSLPELAPHATWTNLLGQTPLHVAAAYGAKEVFVILNGNPWGERHSGLMQDIRGTFPLPLLLQSHALAATDDVDLLPYVPRNAKTDMYPLWNDGLFAQVLRQAPSFAWRYLDVFKVPVSWAAGRTEWQILHMEFIEGSPRDIESSALYTVLRCYDDPNKERRDLGLRLLNHTILTRVMHIKWKVAQRFPVHTLTVRQRFGRSMYCIELACSSVLLVASMICIILSKEDPGAFHAQFYAAFFVWATVVTYSIGAMAAVVNYENIKRWLQGSAEPGIKDPKRPRHGLHSVVLWAVASLQGRPMHLHNPSGGGLPQSWDVSDATVVKTLAVTLGIYAVVIAATIVGAVKASVDSTISLSHVETALRDINTFVRLVLAIGLLGLEFLECYGSPSRYLRTLWNYGLVVIYLTLIFVGTPLDAGWVTPASSDDQPCVFAVITLFLWINYLQILRVHRWTGPMITMVLRMLHDVRNFLLMYTVFQMGLSCCYYALLQGQEGFETFSSAFITTLFVMFAQIPIPIMLGQPYPRQYFVTACLALHCFVVNTVLLNALIAVLTTTVNDVLEQVQEQVLYNHAESILRADLIVPNWIRARWRGHAKLSWQKTVIEKDEVAPASVETAVSQLDKRLDKCIDDIAALRVEMVATKDEMRRYADKTQETLDILVALASQGRMLEGCPRASHRSVPVIHPMSPSSL</sequence>
<keyword evidence="5 7" id="KW-0040">ANK repeat</keyword>
<proteinExistence type="predicted"/>